<feature type="region of interest" description="Disordered" evidence="2">
    <location>
        <begin position="243"/>
        <end position="291"/>
    </location>
</feature>
<dbReference type="InterPro" id="IPR057683">
    <property type="entry name" value="DUF7923"/>
</dbReference>
<feature type="zinc finger region" description="C3H1-type" evidence="1">
    <location>
        <begin position="317"/>
        <end position="343"/>
    </location>
</feature>
<organism evidence="4 5">
    <name type="scientific">Phaeomoniella chlamydospora</name>
    <name type="common">Phaeoacremonium chlamydosporum</name>
    <dbReference type="NCBI Taxonomy" id="158046"/>
    <lineage>
        <taxon>Eukaryota</taxon>
        <taxon>Fungi</taxon>
        <taxon>Dikarya</taxon>
        <taxon>Ascomycota</taxon>
        <taxon>Pezizomycotina</taxon>
        <taxon>Eurotiomycetes</taxon>
        <taxon>Chaetothyriomycetidae</taxon>
        <taxon>Phaeomoniellales</taxon>
        <taxon>Phaeomoniellaceae</taxon>
        <taxon>Phaeomoniella</taxon>
    </lineage>
</organism>
<evidence type="ECO:0000256" key="2">
    <source>
        <dbReference type="SAM" id="MobiDB-lite"/>
    </source>
</evidence>
<feature type="domain" description="C3H1-type" evidence="3">
    <location>
        <begin position="317"/>
        <end position="343"/>
    </location>
</feature>
<dbReference type="Pfam" id="PF25542">
    <property type="entry name" value="zf-CCCH_12"/>
    <property type="match status" value="1"/>
</dbReference>
<dbReference type="PANTHER" id="PTHR37543:SF1">
    <property type="entry name" value="CCCH ZINC FINGER DNA BINDING PROTEIN (AFU_ORTHOLOGUE AFUA_5G12760)"/>
    <property type="match status" value="1"/>
</dbReference>
<dbReference type="PANTHER" id="PTHR37543">
    <property type="entry name" value="CCCH ZINC FINGER DNA BINDING PROTEIN (AFU_ORTHOLOGUE AFUA_5G12760)"/>
    <property type="match status" value="1"/>
</dbReference>
<dbReference type="AlphaFoldDB" id="A0A0G2F008"/>
<dbReference type="PROSITE" id="PS50103">
    <property type="entry name" value="ZF_C3H1"/>
    <property type="match status" value="1"/>
</dbReference>
<sequence>MRESQLQSQLQTVKNLMDREAFVLVLLDGDGLIFREAFLQKGEEGGREAANQLMTVVRDHVARTLPQVSHPKIMTRIYANVGGLAETCWRSGITDQPGAVEDFIQGFNASKLCFDFVDCGSGKERADSKIHEYFKIYLHNVHCLQIFLGCSHDNGYARLLEELLGDARDIDKVTLLEGVPFEKELVQLKDNFKVVKFQNIFRDSKLVRNHYFGNGVKANGHSPGISLPNGSPKLPVLQPLARVPSNTDTSSTNSGPTKPATWASMTATPFVPTASSSPKTPTVKTMPHTPGIERNRLGQRIDKLDFSIPNDDIRRVKKLKLCNPFFLQGECKNKNCTHDHDYKLSRNDKKTLEYVARMTPCYYKTEMNQIEKIVIIKRIADFMAGVMESTPGL</sequence>
<keyword evidence="1" id="KW-0479">Metal-binding</keyword>
<dbReference type="OrthoDB" id="2270193at2759"/>
<name>A0A0G2F008_PHACM</name>
<feature type="compositionally biased region" description="Polar residues" evidence="2">
    <location>
        <begin position="263"/>
        <end position="283"/>
    </location>
</feature>
<proteinExistence type="predicted"/>
<accession>A0A0G2F008</accession>
<feature type="compositionally biased region" description="Polar residues" evidence="2">
    <location>
        <begin position="244"/>
        <end position="256"/>
    </location>
</feature>
<dbReference type="EMBL" id="LCWF01000022">
    <property type="protein sequence ID" value="KKY27719.1"/>
    <property type="molecule type" value="Genomic_DNA"/>
</dbReference>
<protein>
    <submittedName>
        <fullName evidence="4">Putative c-x8-c-x5-c-x3-h type zinc finger protein</fullName>
    </submittedName>
</protein>
<dbReference type="InterPro" id="IPR000571">
    <property type="entry name" value="Znf_CCCH"/>
</dbReference>
<evidence type="ECO:0000259" key="3">
    <source>
        <dbReference type="PROSITE" id="PS50103"/>
    </source>
</evidence>
<evidence type="ECO:0000256" key="1">
    <source>
        <dbReference type="PROSITE-ProRule" id="PRU00723"/>
    </source>
</evidence>
<evidence type="ECO:0000313" key="4">
    <source>
        <dbReference type="EMBL" id="KKY27719.1"/>
    </source>
</evidence>
<evidence type="ECO:0000313" key="5">
    <source>
        <dbReference type="Proteomes" id="UP000053317"/>
    </source>
</evidence>
<dbReference type="Proteomes" id="UP000053317">
    <property type="component" value="Unassembled WGS sequence"/>
</dbReference>
<dbReference type="GO" id="GO:0008270">
    <property type="term" value="F:zinc ion binding"/>
    <property type="evidence" value="ECO:0007669"/>
    <property type="project" value="UniProtKB-KW"/>
</dbReference>
<dbReference type="Pfam" id="PF25540">
    <property type="entry name" value="DUF7923"/>
    <property type="match status" value="1"/>
</dbReference>
<keyword evidence="1" id="KW-0862">Zinc</keyword>
<keyword evidence="1" id="KW-0863">Zinc-finger</keyword>
<reference evidence="4 5" key="1">
    <citation type="submission" date="2015-05" db="EMBL/GenBank/DDBJ databases">
        <title>Distinctive expansion of gene families associated with plant cell wall degradation and secondary metabolism in the genomes of grapevine trunk pathogens.</title>
        <authorList>
            <person name="Lawrence D.P."/>
            <person name="Travadon R."/>
            <person name="Rolshausen P.E."/>
            <person name="Baumgartner K."/>
        </authorList>
    </citation>
    <scope>NUCLEOTIDE SEQUENCE [LARGE SCALE GENOMIC DNA]</scope>
    <source>
        <strain evidence="4">UCRPC4</strain>
    </source>
</reference>
<gene>
    <name evidence="4" type="ORF">UCRPC4_g00953</name>
</gene>
<keyword evidence="5" id="KW-1185">Reference proteome</keyword>
<reference evidence="4 5" key="2">
    <citation type="submission" date="2015-05" db="EMBL/GenBank/DDBJ databases">
        <authorList>
            <person name="Morales-Cruz A."/>
            <person name="Amrine K.C."/>
            <person name="Cantu D."/>
        </authorList>
    </citation>
    <scope>NUCLEOTIDE SEQUENCE [LARGE SCALE GENOMIC DNA]</scope>
    <source>
        <strain evidence="4">UCRPC4</strain>
    </source>
</reference>
<comment type="caution">
    <text evidence="4">The sequence shown here is derived from an EMBL/GenBank/DDBJ whole genome shotgun (WGS) entry which is preliminary data.</text>
</comment>